<feature type="chain" id="PRO_5021297273" description="Secreted protein" evidence="1">
    <location>
        <begin position="29"/>
        <end position="146"/>
    </location>
</feature>
<evidence type="ECO:0000313" key="3">
    <source>
        <dbReference type="Proteomes" id="UP000314294"/>
    </source>
</evidence>
<reference evidence="2 3" key="1">
    <citation type="submission" date="2019-03" db="EMBL/GenBank/DDBJ databases">
        <title>First draft genome of Liparis tanakae, snailfish: a comprehensive survey of snailfish specific genes.</title>
        <authorList>
            <person name="Kim W."/>
            <person name="Song I."/>
            <person name="Jeong J.-H."/>
            <person name="Kim D."/>
            <person name="Kim S."/>
            <person name="Ryu S."/>
            <person name="Song J.Y."/>
            <person name="Lee S.K."/>
        </authorList>
    </citation>
    <scope>NUCLEOTIDE SEQUENCE [LARGE SCALE GENOMIC DNA]</scope>
    <source>
        <tissue evidence="2">Muscle</tissue>
    </source>
</reference>
<dbReference type="AlphaFoldDB" id="A0A4Z2GGR8"/>
<proteinExistence type="predicted"/>
<dbReference type="PROSITE" id="PS51257">
    <property type="entry name" value="PROKAR_LIPOPROTEIN"/>
    <property type="match status" value="1"/>
</dbReference>
<protein>
    <recommendedName>
        <fullName evidence="4">Secreted protein</fullName>
    </recommendedName>
</protein>
<keyword evidence="1" id="KW-0732">Signal</keyword>
<evidence type="ECO:0000256" key="1">
    <source>
        <dbReference type="SAM" id="SignalP"/>
    </source>
</evidence>
<keyword evidence="3" id="KW-1185">Reference proteome</keyword>
<dbReference type="EMBL" id="SRLO01000548">
    <property type="protein sequence ID" value="TNN52421.1"/>
    <property type="molecule type" value="Genomic_DNA"/>
</dbReference>
<name>A0A4Z2GGR8_9TELE</name>
<organism evidence="2 3">
    <name type="scientific">Liparis tanakae</name>
    <name type="common">Tanaka's snailfish</name>
    <dbReference type="NCBI Taxonomy" id="230148"/>
    <lineage>
        <taxon>Eukaryota</taxon>
        <taxon>Metazoa</taxon>
        <taxon>Chordata</taxon>
        <taxon>Craniata</taxon>
        <taxon>Vertebrata</taxon>
        <taxon>Euteleostomi</taxon>
        <taxon>Actinopterygii</taxon>
        <taxon>Neopterygii</taxon>
        <taxon>Teleostei</taxon>
        <taxon>Neoteleostei</taxon>
        <taxon>Acanthomorphata</taxon>
        <taxon>Eupercaria</taxon>
        <taxon>Perciformes</taxon>
        <taxon>Cottioidei</taxon>
        <taxon>Cottales</taxon>
        <taxon>Liparidae</taxon>
        <taxon>Liparis</taxon>
    </lineage>
</organism>
<dbReference type="Proteomes" id="UP000314294">
    <property type="component" value="Unassembled WGS sequence"/>
</dbReference>
<evidence type="ECO:0000313" key="2">
    <source>
        <dbReference type="EMBL" id="TNN52421.1"/>
    </source>
</evidence>
<feature type="signal peptide" evidence="1">
    <location>
        <begin position="1"/>
        <end position="28"/>
    </location>
</feature>
<accession>A0A4Z2GGR8</accession>
<comment type="caution">
    <text evidence="2">The sequence shown here is derived from an EMBL/GenBank/DDBJ whole genome shotgun (WGS) entry which is preliminary data.</text>
</comment>
<gene>
    <name evidence="2" type="ORF">EYF80_037381</name>
</gene>
<sequence length="146" mass="15324">MRCSSCSSSLFFLSWALATSSCISRIRALISWRARSATLGAQLVPAGAVGAEAGGRQLRPGLGGGLHQLVELQDLLLDAVQVAQALAAVRLPLPLELRLPEALLLRLPKTQVEDLDIQGEGEGNNLLLTPDALFGSGGQNEENPGT</sequence>
<evidence type="ECO:0008006" key="4">
    <source>
        <dbReference type="Google" id="ProtNLM"/>
    </source>
</evidence>